<comment type="cofactor">
    <cofactor evidence="1">
        <name>[4Fe-4S] cluster</name>
        <dbReference type="ChEBI" id="CHEBI:49883"/>
    </cofactor>
</comment>
<keyword evidence="3" id="KW-0479">Metal-binding</keyword>
<dbReference type="Gene3D" id="3.40.50.280">
    <property type="entry name" value="Cobalamin-binding domain"/>
    <property type="match status" value="1"/>
</dbReference>
<dbReference type="STRING" id="112901.SAMN04488500_11232"/>
<feature type="domain" description="B12-binding" evidence="6">
    <location>
        <begin position="2"/>
        <end position="141"/>
    </location>
</feature>
<proteinExistence type="predicted"/>
<name>A0A1W2CWZ4_9FIRM</name>
<dbReference type="GO" id="GO:0003824">
    <property type="term" value="F:catalytic activity"/>
    <property type="evidence" value="ECO:0007669"/>
    <property type="project" value="InterPro"/>
</dbReference>
<dbReference type="SFLD" id="SFLDS00029">
    <property type="entry name" value="Radical_SAM"/>
    <property type="match status" value="1"/>
</dbReference>
<dbReference type="InterPro" id="IPR051198">
    <property type="entry name" value="BchE-like"/>
</dbReference>
<gene>
    <name evidence="8" type="ORF">SAMN04488500_11232</name>
</gene>
<evidence type="ECO:0000256" key="4">
    <source>
        <dbReference type="ARBA" id="ARBA00023004"/>
    </source>
</evidence>
<dbReference type="InterPro" id="IPR006638">
    <property type="entry name" value="Elp3/MiaA/NifB-like_rSAM"/>
</dbReference>
<dbReference type="GO" id="GO:0005829">
    <property type="term" value="C:cytosol"/>
    <property type="evidence" value="ECO:0007669"/>
    <property type="project" value="TreeGrafter"/>
</dbReference>
<dbReference type="CDD" id="cd01335">
    <property type="entry name" value="Radical_SAM"/>
    <property type="match status" value="1"/>
</dbReference>
<dbReference type="GO" id="GO:0046872">
    <property type="term" value="F:metal ion binding"/>
    <property type="evidence" value="ECO:0007669"/>
    <property type="project" value="UniProtKB-KW"/>
</dbReference>
<dbReference type="Gene3D" id="3.80.30.20">
    <property type="entry name" value="tm_1862 like domain"/>
    <property type="match status" value="1"/>
</dbReference>
<dbReference type="Pfam" id="PF04055">
    <property type="entry name" value="Radical_SAM"/>
    <property type="match status" value="1"/>
</dbReference>
<dbReference type="PROSITE" id="PS51918">
    <property type="entry name" value="RADICAL_SAM"/>
    <property type="match status" value="1"/>
</dbReference>
<evidence type="ECO:0000313" key="8">
    <source>
        <dbReference type="EMBL" id="SMC89486.1"/>
    </source>
</evidence>
<dbReference type="InterPro" id="IPR034466">
    <property type="entry name" value="Methyltransferase_Class_B"/>
</dbReference>
<dbReference type="SUPFAM" id="SSF102114">
    <property type="entry name" value="Radical SAM enzymes"/>
    <property type="match status" value="1"/>
</dbReference>
<keyword evidence="2" id="KW-0949">S-adenosyl-L-methionine</keyword>
<evidence type="ECO:0000256" key="3">
    <source>
        <dbReference type="ARBA" id="ARBA00022723"/>
    </source>
</evidence>
<dbReference type="SMART" id="SM00729">
    <property type="entry name" value="Elp3"/>
    <property type="match status" value="1"/>
</dbReference>
<reference evidence="8 9" key="1">
    <citation type="submission" date="2017-04" db="EMBL/GenBank/DDBJ databases">
        <authorList>
            <person name="Afonso C.L."/>
            <person name="Miller P.J."/>
            <person name="Scott M.A."/>
            <person name="Spackman E."/>
            <person name="Goraichik I."/>
            <person name="Dimitrov K.M."/>
            <person name="Suarez D.L."/>
            <person name="Swayne D.E."/>
        </authorList>
    </citation>
    <scope>NUCLEOTIDE SEQUENCE [LARGE SCALE GENOMIC DNA]</scope>
    <source>
        <strain evidence="8 9">DSM 5090</strain>
    </source>
</reference>
<dbReference type="PANTHER" id="PTHR43409">
    <property type="entry name" value="ANAEROBIC MAGNESIUM-PROTOPORPHYRIN IX MONOMETHYL ESTER CYCLASE-RELATED"/>
    <property type="match status" value="1"/>
</dbReference>
<protein>
    <submittedName>
        <fullName evidence="8">Anaerobic Mg-protoporphyrin IX monomethyl ester oxidative cyclase</fullName>
    </submittedName>
</protein>
<feature type="domain" description="Radical SAM core" evidence="7">
    <location>
        <begin position="183"/>
        <end position="422"/>
    </location>
</feature>
<evidence type="ECO:0000313" key="9">
    <source>
        <dbReference type="Proteomes" id="UP000192738"/>
    </source>
</evidence>
<keyword evidence="9" id="KW-1185">Reference proteome</keyword>
<sequence>MQYKILLVHAERYYFRGQIAKLPEITGLSLLASYADARGYTARVYCGEVNKAAQILKQEITEAGVRLVGLYCHFYNQSETVELCKYIKGSFGLPVVVGGPQAVALAQSFLQDSGADAVVRGEGEETFYELAQYFLEGKGTLGSINGIAFLDDAEKVVVTPERPLIADLDTIPLPNADHHLPESFDDRVIHMLTGRGCPFACAFCYEGHNTRTVRYRSVPNVLAELEEKLDRMDKKQKRKVVLFHDDTFTLDVGRVSELCAGLSRLRENHDFVWYCEGHVRMLVRQPQMIPLMLQAGMVRLQIGVESGVQAVLDKYNKQTTLADIEEVIRLCFKAGVPQVVFNIIVGGALETEETVRQSTEFAQKLIKLGPGMVEIHTSLYMPLPNTPMTTNPCQYGLRILDIESFTSMADYPIVETETLSREQIFALEQKVKKTIAATMNTCKEEVSLQRSVQSVYLREKYGLLADWYQVLTAEPHKAIYLTRLNNGMKYSAEIIPGSLSSYRPVRCVNLTNHDGIGFCIYHYRLSALESEVLLHSVGKLTVRQIAERLYPSWGEELTLGEFSVRVTELLLAFERRYWMTFSEF</sequence>
<evidence type="ECO:0000259" key="7">
    <source>
        <dbReference type="PROSITE" id="PS51918"/>
    </source>
</evidence>
<dbReference type="Proteomes" id="UP000192738">
    <property type="component" value="Unassembled WGS sequence"/>
</dbReference>
<dbReference type="AlphaFoldDB" id="A0A1W2CWZ4"/>
<dbReference type="RefSeq" id="WP_176215526.1">
    <property type="nucleotide sequence ID" value="NZ_CP155572.1"/>
</dbReference>
<dbReference type="GO" id="GO:0031419">
    <property type="term" value="F:cobalamin binding"/>
    <property type="evidence" value="ECO:0007669"/>
    <property type="project" value="InterPro"/>
</dbReference>
<organism evidence="8 9">
    <name type="scientific">Sporomusa malonica</name>
    <dbReference type="NCBI Taxonomy" id="112901"/>
    <lineage>
        <taxon>Bacteria</taxon>
        <taxon>Bacillati</taxon>
        <taxon>Bacillota</taxon>
        <taxon>Negativicutes</taxon>
        <taxon>Selenomonadales</taxon>
        <taxon>Sporomusaceae</taxon>
        <taxon>Sporomusa</taxon>
    </lineage>
</organism>
<dbReference type="EMBL" id="FWXI01000012">
    <property type="protein sequence ID" value="SMC89486.1"/>
    <property type="molecule type" value="Genomic_DNA"/>
</dbReference>
<dbReference type="GO" id="GO:0051539">
    <property type="term" value="F:4 iron, 4 sulfur cluster binding"/>
    <property type="evidence" value="ECO:0007669"/>
    <property type="project" value="UniProtKB-KW"/>
</dbReference>
<evidence type="ECO:0000256" key="2">
    <source>
        <dbReference type="ARBA" id="ARBA00022691"/>
    </source>
</evidence>
<evidence type="ECO:0000256" key="1">
    <source>
        <dbReference type="ARBA" id="ARBA00001966"/>
    </source>
</evidence>
<accession>A0A1W2CWZ4</accession>
<dbReference type="SFLD" id="SFLDG01123">
    <property type="entry name" value="methyltransferase_(Class_B)"/>
    <property type="match status" value="1"/>
</dbReference>
<evidence type="ECO:0000256" key="5">
    <source>
        <dbReference type="ARBA" id="ARBA00023014"/>
    </source>
</evidence>
<dbReference type="InterPro" id="IPR007197">
    <property type="entry name" value="rSAM"/>
</dbReference>
<dbReference type="PROSITE" id="PS51332">
    <property type="entry name" value="B12_BINDING"/>
    <property type="match status" value="1"/>
</dbReference>
<keyword evidence="5" id="KW-0411">Iron-sulfur</keyword>
<evidence type="ECO:0000259" key="6">
    <source>
        <dbReference type="PROSITE" id="PS51332"/>
    </source>
</evidence>
<dbReference type="Pfam" id="PF02310">
    <property type="entry name" value="B12-binding"/>
    <property type="match status" value="1"/>
</dbReference>
<dbReference type="InterPro" id="IPR058240">
    <property type="entry name" value="rSAM_sf"/>
</dbReference>
<dbReference type="InterPro" id="IPR023404">
    <property type="entry name" value="rSAM_horseshoe"/>
</dbReference>
<dbReference type="InterPro" id="IPR006158">
    <property type="entry name" value="Cobalamin-bd"/>
</dbReference>
<dbReference type="PANTHER" id="PTHR43409:SF16">
    <property type="entry name" value="SLR0320 PROTEIN"/>
    <property type="match status" value="1"/>
</dbReference>
<keyword evidence="4" id="KW-0408">Iron</keyword>
<dbReference type="SFLD" id="SFLDG01082">
    <property type="entry name" value="B12-binding_domain_containing"/>
    <property type="match status" value="1"/>
</dbReference>